<evidence type="ECO:0000256" key="1">
    <source>
        <dbReference type="SAM" id="MobiDB-lite"/>
    </source>
</evidence>
<dbReference type="AlphaFoldDB" id="A0A378LV96"/>
<dbReference type="EMBL" id="UGPB01000001">
    <property type="protein sequence ID" value="STY31432.1"/>
    <property type="molecule type" value="Genomic_DNA"/>
</dbReference>
<evidence type="ECO:0000313" key="3">
    <source>
        <dbReference type="Proteomes" id="UP000255297"/>
    </source>
</evidence>
<keyword evidence="3" id="KW-1185">Reference proteome</keyword>
<protein>
    <submittedName>
        <fullName evidence="2">Uncharacterized protein</fullName>
    </submittedName>
</protein>
<dbReference type="STRING" id="1122170.GCA_000701265_01358"/>
<dbReference type="Proteomes" id="UP000255297">
    <property type="component" value="Unassembled WGS sequence"/>
</dbReference>
<proteinExistence type="predicted"/>
<accession>A0A378LV96</accession>
<dbReference type="RefSeq" id="WP_154659375.1">
    <property type="nucleotide sequence ID" value="NZ_CAAAIS010000006.1"/>
</dbReference>
<gene>
    <name evidence="2" type="ORF">NCTC11532_02894</name>
</gene>
<feature type="region of interest" description="Disordered" evidence="1">
    <location>
        <begin position="1"/>
        <end position="46"/>
    </location>
</feature>
<feature type="compositionally biased region" description="Basic and acidic residues" evidence="1">
    <location>
        <begin position="9"/>
        <end position="19"/>
    </location>
</feature>
<reference evidence="2 3" key="1">
    <citation type="submission" date="2018-06" db="EMBL/GenBank/DDBJ databases">
        <authorList>
            <consortium name="Pathogen Informatics"/>
            <person name="Doyle S."/>
        </authorList>
    </citation>
    <scope>NUCLEOTIDE SEQUENCE [LARGE SCALE GENOMIC DNA]</scope>
    <source>
        <strain evidence="2 3">NCTC11532</strain>
    </source>
</reference>
<sequence length="46" mass="5303">MKKHPFQKGIEKSNEELKETSLGVYGESKKNVIHNKKSKKTKKTDT</sequence>
<feature type="compositionally biased region" description="Basic residues" evidence="1">
    <location>
        <begin position="31"/>
        <end position="46"/>
    </location>
</feature>
<organism evidence="2 3">
    <name type="scientific">Legionella wadsworthii</name>
    <dbReference type="NCBI Taxonomy" id="28088"/>
    <lineage>
        <taxon>Bacteria</taxon>
        <taxon>Pseudomonadati</taxon>
        <taxon>Pseudomonadota</taxon>
        <taxon>Gammaproteobacteria</taxon>
        <taxon>Legionellales</taxon>
        <taxon>Legionellaceae</taxon>
        <taxon>Legionella</taxon>
    </lineage>
</organism>
<name>A0A378LV96_9GAMM</name>
<evidence type="ECO:0000313" key="2">
    <source>
        <dbReference type="EMBL" id="STY31432.1"/>
    </source>
</evidence>